<evidence type="ECO:0000313" key="12">
    <source>
        <dbReference type="EMBL" id="SMC62798.1"/>
    </source>
</evidence>
<dbReference type="PANTHER" id="PTHR21485:SF3">
    <property type="entry name" value="N-ACYLNEURAMINATE CYTIDYLYLTRANSFERASE"/>
    <property type="match status" value="1"/>
</dbReference>
<evidence type="ECO:0000256" key="2">
    <source>
        <dbReference type="ARBA" id="ARBA00001946"/>
    </source>
</evidence>
<evidence type="ECO:0000313" key="13">
    <source>
        <dbReference type="Proteomes" id="UP000192708"/>
    </source>
</evidence>
<protein>
    <recommendedName>
        <fullName evidence="6">3-deoxy-D-manno-octulosonate 8-phosphate phosphatase KdsC</fullName>
        <ecNumber evidence="5">3.1.3.45</ecNumber>
    </recommendedName>
    <alternativeName>
        <fullName evidence="10">KDO 8-P phosphatase</fullName>
    </alternativeName>
</protein>
<dbReference type="STRING" id="1938817.SAMN06296008_1108"/>
<dbReference type="InterPro" id="IPR023214">
    <property type="entry name" value="HAD_sf"/>
</dbReference>
<feature type="binding site" evidence="11">
    <location>
        <position position="29"/>
    </location>
    <ligand>
        <name>Mg(2+)</name>
        <dbReference type="ChEBI" id="CHEBI:18420"/>
    </ligand>
</feature>
<gene>
    <name evidence="12" type="ORF">SAMN06296008_1108</name>
</gene>
<dbReference type="Pfam" id="PF00702">
    <property type="entry name" value="Hydrolase"/>
    <property type="match status" value="1"/>
</dbReference>
<evidence type="ECO:0000256" key="11">
    <source>
        <dbReference type="PIRSR" id="PIRSR006118-2"/>
    </source>
</evidence>
<evidence type="ECO:0000256" key="3">
    <source>
        <dbReference type="ARBA" id="ARBA00005893"/>
    </source>
</evidence>
<keyword evidence="7 11" id="KW-0479">Metal-binding</keyword>
<dbReference type="InterPro" id="IPR010023">
    <property type="entry name" value="KdsC_fam"/>
</dbReference>
<accession>A0A1W2ARF9</accession>
<feature type="binding site" evidence="11">
    <location>
        <position position="123"/>
    </location>
    <ligand>
        <name>Mg(2+)</name>
        <dbReference type="ChEBI" id="CHEBI:18420"/>
    </ligand>
</feature>
<dbReference type="Gene3D" id="3.40.50.1000">
    <property type="entry name" value="HAD superfamily/HAD-like"/>
    <property type="match status" value="1"/>
</dbReference>
<dbReference type="PIRSF" id="PIRSF006118">
    <property type="entry name" value="KDO8-P_Ptase"/>
    <property type="match status" value="1"/>
</dbReference>
<proteinExistence type="inferred from homology"/>
<comment type="similarity">
    <text evidence="3">Belongs to the KdsC family.</text>
</comment>
<dbReference type="PANTHER" id="PTHR21485">
    <property type="entry name" value="HAD SUPERFAMILY MEMBERS CMAS AND KDSC"/>
    <property type="match status" value="1"/>
</dbReference>
<comment type="catalytic activity">
    <reaction evidence="1">
        <text>3-deoxy-alpha-D-manno-2-octulosonate-8-phosphate + H2O = 3-deoxy-alpha-D-manno-oct-2-ulosonate + phosphate</text>
        <dbReference type="Rhea" id="RHEA:11500"/>
        <dbReference type="ChEBI" id="CHEBI:15377"/>
        <dbReference type="ChEBI" id="CHEBI:43474"/>
        <dbReference type="ChEBI" id="CHEBI:85985"/>
        <dbReference type="ChEBI" id="CHEBI:85986"/>
        <dbReference type="EC" id="3.1.3.45"/>
    </reaction>
</comment>
<dbReference type="CDD" id="cd01630">
    <property type="entry name" value="HAD_KDO-like"/>
    <property type="match status" value="1"/>
</dbReference>
<dbReference type="SFLD" id="SFLDG01138">
    <property type="entry name" value="C1.6.2:_Deoxy-d-mannose-octulo"/>
    <property type="match status" value="1"/>
</dbReference>
<dbReference type="RefSeq" id="WP_234986996.1">
    <property type="nucleotide sequence ID" value="NZ_FWXJ01000010.1"/>
</dbReference>
<dbReference type="GO" id="GO:0019143">
    <property type="term" value="F:3-deoxy-manno-octulosonate-8-phosphatase activity"/>
    <property type="evidence" value="ECO:0007669"/>
    <property type="project" value="UniProtKB-EC"/>
</dbReference>
<comment type="cofactor">
    <cofactor evidence="2 11">
        <name>Mg(2+)</name>
        <dbReference type="ChEBI" id="CHEBI:18420"/>
    </cofactor>
</comment>
<evidence type="ECO:0000256" key="7">
    <source>
        <dbReference type="ARBA" id="ARBA00022723"/>
    </source>
</evidence>
<dbReference type="SFLD" id="SFLDS00003">
    <property type="entry name" value="Haloacid_Dehalogenase"/>
    <property type="match status" value="1"/>
</dbReference>
<dbReference type="AlphaFoldDB" id="A0A1W2ARF9"/>
<dbReference type="InterPro" id="IPR036412">
    <property type="entry name" value="HAD-like_sf"/>
</dbReference>
<reference evidence="12 13" key="1">
    <citation type="submission" date="2017-04" db="EMBL/GenBank/DDBJ databases">
        <authorList>
            <person name="Afonso C.L."/>
            <person name="Miller P.J."/>
            <person name="Scott M.A."/>
            <person name="Spackman E."/>
            <person name="Goraichik I."/>
            <person name="Dimitrov K.M."/>
            <person name="Suarez D.L."/>
            <person name="Swayne D.E."/>
        </authorList>
    </citation>
    <scope>NUCLEOTIDE SEQUENCE [LARGE SCALE GENOMIC DNA]</scope>
    <source>
        <strain evidence="12 13">VK13</strain>
    </source>
</reference>
<dbReference type="SFLD" id="SFLDG01136">
    <property type="entry name" value="C1.6:_Phosphoserine_Phosphatas"/>
    <property type="match status" value="1"/>
</dbReference>
<evidence type="ECO:0000256" key="8">
    <source>
        <dbReference type="ARBA" id="ARBA00022801"/>
    </source>
</evidence>
<sequence length="186" mass="20253">MSDIYLTNQIANFPQALERAQHIQLLILDVDGVLTDGSLFISPDGLEHIKVFNSLDGHGIKLLVENGIQCAIISGRNSEMVTLRAKALGIEHVFLGVHDKLVVFESLREKLGLPYQACAAMGDDWPDLSVLARVGLPVAPAQAHVEVLNIARFITRLPGGNGAVREVCDLILKAQDKYAPLLRQAL</sequence>
<dbReference type="SUPFAM" id="SSF56784">
    <property type="entry name" value="HAD-like"/>
    <property type="match status" value="1"/>
</dbReference>
<dbReference type="Proteomes" id="UP000192708">
    <property type="component" value="Unassembled WGS sequence"/>
</dbReference>
<name>A0A1W2ARF9_9BURK</name>
<evidence type="ECO:0000256" key="5">
    <source>
        <dbReference type="ARBA" id="ARBA00013066"/>
    </source>
</evidence>
<keyword evidence="9 11" id="KW-0460">Magnesium</keyword>
<dbReference type="InterPro" id="IPR050793">
    <property type="entry name" value="CMP-NeuNAc_synthase"/>
</dbReference>
<evidence type="ECO:0000256" key="4">
    <source>
        <dbReference type="ARBA" id="ARBA00011881"/>
    </source>
</evidence>
<dbReference type="FunFam" id="3.40.50.1000:FF:000029">
    <property type="entry name" value="3-deoxy-D-manno-octulosonate 8-phosphate phosphatase KdsC"/>
    <property type="match status" value="1"/>
</dbReference>
<evidence type="ECO:0000256" key="9">
    <source>
        <dbReference type="ARBA" id="ARBA00022842"/>
    </source>
</evidence>
<feature type="binding site" evidence="11">
    <location>
        <position position="31"/>
    </location>
    <ligand>
        <name>substrate</name>
    </ligand>
</feature>
<dbReference type="EMBL" id="FWXJ01000010">
    <property type="protein sequence ID" value="SMC62798.1"/>
    <property type="molecule type" value="Genomic_DNA"/>
</dbReference>
<keyword evidence="13" id="KW-1185">Reference proteome</keyword>
<evidence type="ECO:0000256" key="6">
    <source>
        <dbReference type="ARBA" id="ARBA00020092"/>
    </source>
</evidence>
<dbReference type="GO" id="GO:0008781">
    <property type="term" value="F:N-acylneuraminate cytidylyltransferase activity"/>
    <property type="evidence" value="ECO:0007669"/>
    <property type="project" value="TreeGrafter"/>
</dbReference>
<evidence type="ECO:0000256" key="10">
    <source>
        <dbReference type="ARBA" id="ARBA00031051"/>
    </source>
</evidence>
<dbReference type="EC" id="3.1.3.45" evidence="5"/>
<organism evidence="12 13">
    <name type="scientific">Polynucleobacter kasalickyi</name>
    <dbReference type="NCBI Taxonomy" id="1938817"/>
    <lineage>
        <taxon>Bacteria</taxon>
        <taxon>Pseudomonadati</taxon>
        <taxon>Pseudomonadota</taxon>
        <taxon>Betaproteobacteria</taxon>
        <taxon>Burkholderiales</taxon>
        <taxon>Burkholderiaceae</taxon>
        <taxon>Polynucleobacter</taxon>
    </lineage>
</organism>
<evidence type="ECO:0000256" key="1">
    <source>
        <dbReference type="ARBA" id="ARBA00000898"/>
    </source>
</evidence>
<keyword evidence="8" id="KW-0378">Hydrolase</keyword>
<dbReference type="NCBIfam" id="TIGR01670">
    <property type="entry name" value="KdsC-phosphatas"/>
    <property type="match status" value="1"/>
</dbReference>
<dbReference type="GO" id="GO:0046872">
    <property type="term" value="F:metal ion binding"/>
    <property type="evidence" value="ECO:0007669"/>
    <property type="project" value="UniProtKB-KW"/>
</dbReference>
<comment type="subunit">
    <text evidence="4">Homotetramer.</text>
</comment>